<accession>A0A699Y9B7</accession>
<sequence length="61" mass="6058">MIPASTNTGPVSTRATAACLACAPLAAPSGNEWACSEYCTDPSLITSGARLKPNSGGTCRG</sequence>
<protein>
    <submittedName>
        <fullName evidence="1">Uncharacterized protein</fullName>
    </submittedName>
</protein>
<evidence type="ECO:0000313" key="2">
    <source>
        <dbReference type="Proteomes" id="UP000485058"/>
    </source>
</evidence>
<gene>
    <name evidence="1" type="ORF">HaLaN_00443</name>
</gene>
<keyword evidence="2" id="KW-1185">Reference proteome</keyword>
<name>A0A699Y9B7_HAELA</name>
<organism evidence="1 2">
    <name type="scientific">Haematococcus lacustris</name>
    <name type="common">Green alga</name>
    <name type="synonym">Haematococcus pluvialis</name>
    <dbReference type="NCBI Taxonomy" id="44745"/>
    <lineage>
        <taxon>Eukaryota</taxon>
        <taxon>Viridiplantae</taxon>
        <taxon>Chlorophyta</taxon>
        <taxon>core chlorophytes</taxon>
        <taxon>Chlorophyceae</taxon>
        <taxon>CS clade</taxon>
        <taxon>Chlamydomonadales</taxon>
        <taxon>Haematococcaceae</taxon>
        <taxon>Haematococcus</taxon>
    </lineage>
</organism>
<dbReference type="EMBL" id="BLLF01000013">
    <property type="protein sequence ID" value="GFH05901.1"/>
    <property type="molecule type" value="Genomic_DNA"/>
</dbReference>
<comment type="caution">
    <text evidence="1">The sequence shown here is derived from an EMBL/GenBank/DDBJ whole genome shotgun (WGS) entry which is preliminary data.</text>
</comment>
<proteinExistence type="predicted"/>
<dbReference type="AlphaFoldDB" id="A0A699Y9B7"/>
<evidence type="ECO:0000313" key="1">
    <source>
        <dbReference type="EMBL" id="GFH05901.1"/>
    </source>
</evidence>
<dbReference type="Proteomes" id="UP000485058">
    <property type="component" value="Unassembled WGS sequence"/>
</dbReference>
<reference evidence="1 2" key="1">
    <citation type="submission" date="2020-02" db="EMBL/GenBank/DDBJ databases">
        <title>Draft genome sequence of Haematococcus lacustris strain NIES-144.</title>
        <authorList>
            <person name="Morimoto D."/>
            <person name="Nakagawa S."/>
            <person name="Yoshida T."/>
            <person name="Sawayama S."/>
        </authorList>
    </citation>
    <scope>NUCLEOTIDE SEQUENCE [LARGE SCALE GENOMIC DNA]</scope>
    <source>
        <strain evidence="1 2">NIES-144</strain>
    </source>
</reference>